<proteinExistence type="predicted"/>
<keyword evidence="7" id="KW-1185">Reference proteome</keyword>
<dbReference type="InterPro" id="IPR001810">
    <property type="entry name" value="F-box_dom"/>
</dbReference>
<feature type="compositionally biased region" description="Acidic residues" evidence="4">
    <location>
        <begin position="155"/>
        <end position="165"/>
    </location>
</feature>
<dbReference type="SUPFAM" id="SSF81383">
    <property type="entry name" value="F-box domain"/>
    <property type="match status" value="1"/>
</dbReference>
<feature type="compositionally biased region" description="Low complexity" evidence="4">
    <location>
        <begin position="907"/>
        <end position="921"/>
    </location>
</feature>
<dbReference type="InterPro" id="IPR036047">
    <property type="entry name" value="F-box-like_dom_sf"/>
</dbReference>
<dbReference type="PROSITE" id="PS50082">
    <property type="entry name" value="WD_REPEATS_2"/>
    <property type="match status" value="5"/>
</dbReference>
<feature type="region of interest" description="Disordered" evidence="4">
    <location>
        <begin position="877"/>
        <end position="953"/>
    </location>
</feature>
<dbReference type="PANTHER" id="PTHR22847:SF741">
    <property type="entry name" value="E3 UBIQUITIN LIGASE COMPLEX SCF SUBUNIT SCONB-RELATED"/>
    <property type="match status" value="1"/>
</dbReference>
<feature type="repeat" description="WD" evidence="3">
    <location>
        <begin position="613"/>
        <end position="654"/>
    </location>
</feature>
<keyword evidence="1 3" id="KW-0853">WD repeat</keyword>
<feature type="repeat" description="WD" evidence="3">
    <location>
        <begin position="573"/>
        <end position="612"/>
    </location>
</feature>
<feature type="compositionally biased region" description="Pro residues" evidence="4">
    <location>
        <begin position="191"/>
        <end position="201"/>
    </location>
</feature>
<evidence type="ECO:0000256" key="2">
    <source>
        <dbReference type="ARBA" id="ARBA00022737"/>
    </source>
</evidence>
<feature type="compositionally biased region" description="Polar residues" evidence="4">
    <location>
        <begin position="930"/>
        <end position="941"/>
    </location>
</feature>
<dbReference type="PROSITE" id="PS50181">
    <property type="entry name" value="FBOX"/>
    <property type="match status" value="1"/>
</dbReference>
<evidence type="ECO:0000259" key="5">
    <source>
        <dbReference type="PROSITE" id="PS50181"/>
    </source>
</evidence>
<feature type="repeat" description="WD" evidence="3">
    <location>
        <begin position="464"/>
        <end position="487"/>
    </location>
</feature>
<dbReference type="InterPro" id="IPR036322">
    <property type="entry name" value="WD40_repeat_dom_sf"/>
</dbReference>
<keyword evidence="2" id="KW-0677">Repeat</keyword>
<evidence type="ECO:0000256" key="3">
    <source>
        <dbReference type="PROSITE-ProRule" id="PRU00221"/>
    </source>
</evidence>
<dbReference type="InterPro" id="IPR001680">
    <property type="entry name" value="WD40_rpt"/>
</dbReference>
<dbReference type="InterPro" id="IPR019775">
    <property type="entry name" value="WD40_repeat_CS"/>
</dbReference>
<evidence type="ECO:0000256" key="4">
    <source>
        <dbReference type="SAM" id="MobiDB-lite"/>
    </source>
</evidence>
<dbReference type="EMBL" id="MU128914">
    <property type="protein sequence ID" value="KAF9520059.1"/>
    <property type="molecule type" value="Genomic_DNA"/>
</dbReference>
<dbReference type="SUPFAM" id="SSF50978">
    <property type="entry name" value="WD40 repeat-like"/>
    <property type="match status" value="1"/>
</dbReference>
<protein>
    <recommendedName>
        <fullName evidence="5">F-box domain-containing protein</fullName>
    </recommendedName>
</protein>
<feature type="compositionally biased region" description="Acidic residues" evidence="4">
    <location>
        <begin position="783"/>
        <end position="800"/>
    </location>
</feature>
<dbReference type="CDD" id="cd00200">
    <property type="entry name" value="WD40"/>
    <property type="match status" value="1"/>
</dbReference>
<dbReference type="SMART" id="SM00320">
    <property type="entry name" value="WD40"/>
    <property type="match status" value="7"/>
</dbReference>
<organism evidence="6 7">
    <name type="scientific">Hydnum rufescens UP504</name>
    <dbReference type="NCBI Taxonomy" id="1448309"/>
    <lineage>
        <taxon>Eukaryota</taxon>
        <taxon>Fungi</taxon>
        <taxon>Dikarya</taxon>
        <taxon>Basidiomycota</taxon>
        <taxon>Agaricomycotina</taxon>
        <taxon>Agaricomycetes</taxon>
        <taxon>Cantharellales</taxon>
        <taxon>Hydnaceae</taxon>
        <taxon>Hydnum</taxon>
    </lineage>
</organism>
<dbReference type="AlphaFoldDB" id="A0A9P6E1T4"/>
<accession>A0A9P6E1T4</accession>
<dbReference type="PROSITE" id="PS00678">
    <property type="entry name" value="WD_REPEATS_1"/>
    <property type="match status" value="2"/>
</dbReference>
<feature type="compositionally biased region" description="Basic and acidic residues" evidence="4">
    <location>
        <begin position="894"/>
        <end position="904"/>
    </location>
</feature>
<dbReference type="PANTHER" id="PTHR22847">
    <property type="entry name" value="WD40 REPEAT PROTEIN"/>
    <property type="match status" value="1"/>
</dbReference>
<dbReference type="InterPro" id="IPR015943">
    <property type="entry name" value="WD40/YVTN_repeat-like_dom_sf"/>
</dbReference>
<dbReference type="SMART" id="SM00256">
    <property type="entry name" value="FBOX"/>
    <property type="match status" value="1"/>
</dbReference>
<dbReference type="PRINTS" id="PR00320">
    <property type="entry name" value="GPROTEINBRPT"/>
</dbReference>
<feature type="domain" description="F-box" evidence="5">
    <location>
        <begin position="276"/>
        <end position="323"/>
    </location>
</feature>
<gene>
    <name evidence="6" type="ORF">BS47DRAFT_922585</name>
</gene>
<name>A0A9P6E1T4_9AGAM</name>
<feature type="region of interest" description="Disordered" evidence="4">
    <location>
        <begin position="776"/>
        <end position="809"/>
    </location>
</feature>
<feature type="region of interest" description="Disordered" evidence="4">
    <location>
        <begin position="146"/>
        <end position="220"/>
    </location>
</feature>
<dbReference type="Gene3D" id="2.130.10.10">
    <property type="entry name" value="YVTN repeat-like/Quinoprotein amine dehydrogenase"/>
    <property type="match status" value="1"/>
</dbReference>
<evidence type="ECO:0000313" key="6">
    <source>
        <dbReference type="EMBL" id="KAF9520059.1"/>
    </source>
</evidence>
<evidence type="ECO:0000256" key="1">
    <source>
        <dbReference type="ARBA" id="ARBA00022574"/>
    </source>
</evidence>
<dbReference type="OrthoDB" id="190105at2759"/>
<dbReference type="PROSITE" id="PS50294">
    <property type="entry name" value="WD_REPEATS_REGION"/>
    <property type="match status" value="3"/>
</dbReference>
<dbReference type="GO" id="GO:1990234">
    <property type="term" value="C:transferase complex"/>
    <property type="evidence" value="ECO:0007669"/>
    <property type="project" value="UniProtKB-ARBA"/>
</dbReference>
<dbReference type="Pfam" id="PF00400">
    <property type="entry name" value="WD40"/>
    <property type="match status" value="7"/>
</dbReference>
<dbReference type="InterPro" id="IPR020472">
    <property type="entry name" value="WD40_PAC1"/>
</dbReference>
<feature type="repeat" description="WD" evidence="3">
    <location>
        <begin position="519"/>
        <end position="538"/>
    </location>
</feature>
<dbReference type="Pfam" id="PF12937">
    <property type="entry name" value="F-box-like"/>
    <property type="match status" value="1"/>
</dbReference>
<dbReference type="Gene3D" id="1.20.1280.50">
    <property type="match status" value="1"/>
</dbReference>
<dbReference type="Proteomes" id="UP000886523">
    <property type="component" value="Unassembled WGS sequence"/>
</dbReference>
<evidence type="ECO:0000313" key="7">
    <source>
        <dbReference type="Proteomes" id="UP000886523"/>
    </source>
</evidence>
<comment type="caution">
    <text evidence="6">The sequence shown here is derived from an EMBL/GenBank/DDBJ whole genome shotgun (WGS) entry which is preliminary data.</text>
</comment>
<feature type="repeat" description="WD" evidence="3">
    <location>
        <begin position="655"/>
        <end position="694"/>
    </location>
</feature>
<sequence>MNYQNQARHQQSHQHLSQPSIVLGPAKHTTVVTTTTTTTTTYAPITLPPIPPPPTLKDSKQYPLLHAPLPRSLRRFPLVFPGGTRAVFQDPSESDDEIEPGWVGDDVVGGEGWQLVTQNVSNGKDKEIVVGLHEAIDRFGIRKRVHSDSARTTGTEEDIVMEGIDDSARSPPPRKKARASDQPASRSNAAPPSPLPSPQPSPAGQVLWAPNPPNQSQAPFQPDISLTTLLALPDLLSHFISLPPGLQSHYLLTLLRHSPLPVLRTIHSVLTPTLARDFVGLLPPELATYILQFLTPSALFAAARVSRSWRHLVDTDPVIWMTMLKRTGTWFGGPSELAFVHRVEEYRARHPQASRRDGRSPIPPPHPYKLLFKARRTVLSRWMHTTPKRLHFPAHGASVVTCLLFSRRRIISASDDHSIHVYDPTDGHQIRILEGHEGGVWALAVCSRRIASRNPNTPPKYFDLLVSGSTDRTVRIWDLATGRNTHVFGGHTSTVRCLAIVRPTWVDEEDGSGEKEKWPKRTLIVTGSRDHSLRVWRLPGRGDDEYRCFGADSKEDDPAEEDVRENPYHLRLLEGHTHAVRALAAHGRTLVSGSYDATVRVWDIITGECKFTLTGHTQKVYSVVLDPIRNQACSGSMDGSVRIWSLKTGQLLHTLTGHTSLVGLLSLSPTTLVSAAADSTLRIWDPATGALQHTLSAHTGAITCFQHDEFKVLSGSDGALKMWDTRDGTVIRDLLINITGVWQVVFDERFCVAASNAQEHTYLDVWDFGSEGDDDVEAARVGEDEEESEDDDEQEEDETMGDAGSTSRYMDANISSGEVEGGVDQQHRHWMAWGSSSSSTTAVVDMPLAPQTSIRDQLPVDYDPTFGMTEGLEPASDQYAEQSGLTPSPRRGTFRSDFKGKDKAVAPLDPTETTTPTGPSTSAVPFSWGPGSQTFASMSEETPSKSRVRRYGR</sequence>
<reference evidence="6" key="1">
    <citation type="journal article" date="2020" name="Nat. Commun.">
        <title>Large-scale genome sequencing of mycorrhizal fungi provides insights into the early evolution of symbiotic traits.</title>
        <authorList>
            <person name="Miyauchi S."/>
            <person name="Kiss E."/>
            <person name="Kuo A."/>
            <person name="Drula E."/>
            <person name="Kohler A."/>
            <person name="Sanchez-Garcia M."/>
            <person name="Morin E."/>
            <person name="Andreopoulos B."/>
            <person name="Barry K.W."/>
            <person name="Bonito G."/>
            <person name="Buee M."/>
            <person name="Carver A."/>
            <person name="Chen C."/>
            <person name="Cichocki N."/>
            <person name="Clum A."/>
            <person name="Culley D."/>
            <person name="Crous P.W."/>
            <person name="Fauchery L."/>
            <person name="Girlanda M."/>
            <person name="Hayes R.D."/>
            <person name="Keri Z."/>
            <person name="LaButti K."/>
            <person name="Lipzen A."/>
            <person name="Lombard V."/>
            <person name="Magnuson J."/>
            <person name="Maillard F."/>
            <person name="Murat C."/>
            <person name="Nolan M."/>
            <person name="Ohm R.A."/>
            <person name="Pangilinan J."/>
            <person name="Pereira M.F."/>
            <person name="Perotto S."/>
            <person name="Peter M."/>
            <person name="Pfister S."/>
            <person name="Riley R."/>
            <person name="Sitrit Y."/>
            <person name="Stielow J.B."/>
            <person name="Szollosi G."/>
            <person name="Zifcakova L."/>
            <person name="Stursova M."/>
            <person name="Spatafora J.W."/>
            <person name="Tedersoo L."/>
            <person name="Vaario L.M."/>
            <person name="Yamada A."/>
            <person name="Yan M."/>
            <person name="Wang P."/>
            <person name="Xu J."/>
            <person name="Bruns T."/>
            <person name="Baldrian P."/>
            <person name="Vilgalys R."/>
            <person name="Dunand C."/>
            <person name="Henrissat B."/>
            <person name="Grigoriev I.V."/>
            <person name="Hibbett D."/>
            <person name="Nagy L.G."/>
            <person name="Martin F.M."/>
        </authorList>
    </citation>
    <scope>NUCLEOTIDE SEQUENCE</scope>
    <source>
        <strain evidence="6">UP504</strain>
    </source>
</reference>